<protein>
    <submittedName>
        <fullName evidence="2">Dabb family protein</fullName>
    </submittedName>
</protein>
<dbReference type="PANTHER" id="PTHR37832:SF1">
    <property type="entry name" value="STRESS-RESPONSE A_B BARREL DOMAIN-CONTAINING PROTEIN"/>
    <property type="match status" value="1"/>
</dbReference>
<dbReference type="InterPro" id="IPR013097">
    <property type="entry name" value="Dabb"/>
</dbReference>
<proteinExistence type="predicted"/>
<gene>
    <name evidence="2" type="ORF">JL107_16795</name>
</gene>
<name>A0A939C6I4_9ACTN</name>
<dbReference type="AlphaFoldDB" id="A0A939C6I4"/>
<evidence type="ECO:0000313" key="2">
    <source>
        <dbReference type="EMBL" id="MBM9478109.1"/>
    </source>
</evidence>
<evidence type="ECO:0000259" key="1">
    <source>
        <dbReference type="PROSITE" id="PS51502"/>
    </source>
</evidence>
<dbReference type="SUPFAM" id="SSF54909">
    <property type="entry name" value="Dimeric alpha+beta barrel"/>
    <property type="match status" value="1"/>
</dbReference>
<evidence type="ECO:0000313" key="3">
    <source>
        <dbReference type="Proteomes" id="UP000663801"/>
    </source>
</evidence>
<dbReference type="InterPro" id="IPR011008">
    <property type="entry name" value="Dimeric_a/b-barrel"/>
</dbReference>
<keyword evidence="3" id="KW-1185">Reference proteome</keyword>
<feature type="domain" description="Stress-response A/B barrel" evidence="1">
    <location>
        <begin position="2"/>
        <end position="97"/>
    </location>
</feature>
<accession>A0A939C6I4</accession>
<organism evidence="2 3">
    <name type="scientific">Nakamurella flavida</name>
    <dbReference type="NCBI Taxonomy" id="363630"/>
    <lineage>
        <taxon>Bacteria</taxon>
        <taxon>Bacillati</taxon>
        <taxon>Actinomycetota</taxon>
        <taxon>Actinomycetes</taxon>
        <taxon>Nakamurellales</taxon>
        <taxon>Nakamurellaceae</taxon>
        <taxon>Nakamurella</taxon>
    </lineage>
</organism>
<dbReference type="RefSeq" id="WP_205258231.1">
    <property type="nucleotide sequence ID" value="NZ_BAAAPV010000002.1"/>
</dbReference>
<dbReference type="PROSITE" id="PS51502">
    <property type="entry name" value="S_R_A_B_BARREL"/>
    <property type="match status" value="1"/>
</dbReference>
<sequence>MIRHIVVFSVAGEDAAARSATAATVKDGLEALPAQIPQIRRLEVGLDLGTVERNADLVLLTEFDTPEDLAAYQVHPAHQAFVAQVGPLLAGTAEVDHLI</sequence>
<dbReference type="Pfam" id="PF07876">
    <property type="entry name" value="Dabb"/>
    <property type="match status" value="1"/>
</dbReference>
<dbReference type="Proteomes" id="UP000663801">
    <property type="component" value="Unassembled WGS sequence"/>
</dbReference>
<dbReference type="PANTHER" id="PTHR37832">
    <property type="entry name" value="BLL2683 PROTEIN"/>
    <property type="match status" value="1"/>
</dbReference>
<dbReference type="SMART" id="SM00886">
    <property type="entry name" value="Dabb"/>
    <property type="match status" value="1"/>
</dbReference>
<dbReference type="EMBL" id="JAERWL010000015">
    <property type="protein sequence ID" value="MBM9478109.1"/>
    <property type="molecule type" value="Genomic_DNA"/>
</dbReference>
<comment type="caution">
    <text evidence="2">The sequence shown here is derived from an EMBL/GenBank/DDBJ whole genome shotgun (WGS) entry which is preliminary data.</text>
</comment>
<dbReference type="Gene3D" id="3.30.70.100">
    <property type="match status" value="1"/>
</dbReference>
<reference evidence="2" key="1">
    <citation type="submission" date="2021-01" db="EMBL/GenBank/DDBJ databases">
        <title>KCTC 19127 draft genome.</title>
        <authorList>
            <person name="An D."/>
        </authorList>
    </citation>
    <scope>NUCLEOTIDE SEQUENCE</scope>
    <source>
        <strain evidence="2">KCTC 19127</strain>
    </source>
</reference>